<keyword evidence="4" id="KW-1185">Reference proteome</keyword>
<gene>
    <name evidence="3" type="ORF">NP233_g8967</name>
</gene>
<dbReference type="Proteomes" id="UP001213000">
    <property type="component" value="Unassembled WGS sequence"/>
</dbReference>
<dbReference type="AlphaFoldDB" id="A0AAD5VPX2"/>
<feature type="compositionally biased region" description="Basic and acidic residues" evidence="1">
    <location>
        <begin position="344"/>
        <end position="364"/>
    </location>
</feature>
<dbReference type="SUPFAM" id="SSF64268">
    <property type="entry name" value="PX domain"/>
    <property type="match status" value="1"/>
</dbReference>
<evidence type="ECO:0000256" key="1">
    <source>
        <dbReference type="SAM" id="MobiDB-lite"/>
    </source>
</evidence>
<comment type="caution">
    <text evidence="3">The sequence shown here is derived from an EMBL/GenBank/DDBJ whole genome shotgun (WGS) entry which is preliminary data.</text>
</comment>
<protein>
    <recommendedName>
        <fullName evidence="2">PX domain-containing protein</fullName>
    </recommendedName>
</protein>
<evidence type="ECO:0000313" key="3">
    <source>
        <dbReference type="EMBL" id="KAJ3563388.1"/>
    </source>
</evidence>
<name>A0AAD5VPX2_9AGAR</name>
<organism evidence="3 4">
    <name type="scientific">Leucocoprinus birnbaumii</name>
    <dbReference type="NCBI Taxonomy" id="56174"/>
    <lineage>
        <taxon>Eukaryota</taxon>
        <taxon>Fungi</taxon>
        <taxon>Dikarya</taxon>
        <taxon>Basidiomycota</taxon>
        <taxon>Agaricomycotina</taxon>
        <taxon>Agaricomycetes</taxon>
        <taxon>Agaricomycetidae</taxon>
        <taxon>Agaricales</taxon>
        <taxon>Agaricineae</taxon>
        <taxon>Agaricaceae</taxon>
        <taxon>Leucocoprinus</taxon>
    </lineage>
</organism>
<evidence type="ECO:0000313" key="4">
    <source>
        <dbReference type="Proteomes" id="UP001213000"/>
    </source>
</evidence>
<dbReference type="CDD" id="cd06093">
    <property type="entry name" value="PX_domain"/>
    <property type="match status" value="1"/>
</dbReference>
<sequence length="417" mass="47414">MLPSIQNAGDQEDGDSNPQSVAVAPPKVNITDELITGGLSTLILRLYLERDEKGHRRVPILLHRLRIRISDSHHPTEEKRTVFRIECEYANGAARWVIYRQLRDFFSLHTHYTLSNVYNRLHDQLPEFPLTSMPYLKFLKREGASIDQASFARLQREVLETYLIKLIRAVMFHPSSNRLSAFLEVSALSISLAQSGGSQYKGGYLQIHATNNGGGGFGRKGLNWKAKKELRWSTVRESYLAVVEEPGEEIIWDVFLFDPDFKIERPKRYYRQGLANLIHNDLAIIEHPFSSPEKQESAVIDYAAFQQHHLQPPNSSMGNGREHRDNDGRSALGSLKSRLSRVFHLESGSEHRVNHNKTRKTETEDHQEESDSSSAISLPPRSRTPLLDPSTNVNPFVASSDRANTQNEEAAKKKKKT</sequence>
<accession>A0AAD5VPX2</accession>
<dbReference type="GO" id="GO:0035091">
    <property type="term" value="F:phosphatidylinositol binding"/>
    <property type="evidence" value="ECO:0007669"/>
    <property type="project" value="InterPro"/>
</dbReference>
<reference evidence="3" key="1">
    <citation type="submission" date="2022-07" db="EMBL/GenBank/DDBJ databases">
        <title>Genome Sequence of Leucocoprinus birnbaumii.</title>
        <authorList>
            <person name="Buettner E."/>
        </authorList>
    </citation>
    <scope>NUCLEOTIDE SEQUENCE</scope>
    <source>
        <strain evidence="3">VT141</strain>
    </source>
</reference>
<feature type="domain" description="PX" evidence="2">
    <location>
        <begin position="61"/>
        <end position="189"/>
    </location>
</feature>
<proteinExistence type="predicted"/>
<feature type="region of interest" description="Disordered" evidence="1">
    <location>
        <begin position="1"/>
        <end position="23"/>
    </location>
</feature>
<dbReference type="EMBL" id="JANIEX010000764">
    <property type="protein sequence ID" value="KAJ3563388.1"/>
    <property type="molecule type" value="Genomic_DNA"/>
</dbReference>
<feature type="region of interest" description="Disordered" evidence="1">
    <location>
        <begin position="344"/>
        <end position="417"/>
    </location>
</feature>
<feature type="region of interest" description="Disordered" evidence="1">
    <location>
        <begin position="310"/>
        <end position="331"/>
    </location>
</feature>
<dbReference type="PROSITE" id="PS50195">
    <property type="entry name" value="PX"/>
    <property type="match status" value="1"/>
</dbReference>
<dbReference type="InterPro" id="IPR001683">
    <property type="entry name" value="PX_dom"/>
</dbReference>
<dbReference type="Gene3D" id="3.30.1520.10">
    <property type="entry name" value="Phox-like domain"/>
    <property type="match status" value="1"/>
</dbReference>
<dbReference type="InterPro" id="IPR036871">
    <property type="entry name" value="PX_dom_sf"/>
</dbReference>
<evidence type="ECO:0000259" key="2">
    <source>
        <dbReference type="PROSITE" id="PS50195"/>
    </source>
</evidence>